<dbReference type="EMBL" id="FUXL01000020">
    <property type="protein sequence ID" value="SKA36444.1"/>
    <property type="molecule type" value="Genomic_DNA"/>
</dbReference>
<feature type="transmembrane region" description="Helical" evidence="2">
    <location>
        <begin position="80"/>
        <end position="107"/>
    </location>
</feature>
<reference evidence="3 4" key="1">
    <citation type="submission" date="2017-02" db="EMBL/GenBank/DDBJ databases">
        <authorList>
            <person name="Peterson S.W."/>
        </authorList>
    </citation>
    <scope>NUCLEOTIDE SEQUENCE [LARGE SCALE GENOMIC DNA]</scope>
    <source>
        <strain evidence="3 4">USBA 369</strain>
    </source>
</reference>
<dbReference type="Proteomes" id="UP000190135">
    <property type="component" value="Unassembled WGS sequence"/>
</dbReference>
<feature type="region of interest" description="Disordered" evidence="1">
    <location>
        <begin position="152"/>
        <end position="182"/>
    </location>
</feature>
<evidence type="ECO:0000313" key="4">
    <source>
        <dbReference type="Proteomes" id="UP000190135"/>
    </source>
</evidence>
<sequence>MRWRDWRNQRTRWMKGWMQTWLVHMRQPVRLCRELGLSRFLCFQVLFFGMIASTIAQPFFFGFLAWTIWSIIQGGAPSPFAAFLFATDTFNIIFGIAAFAVLALRHLDDEERRVLPRHLWWIHAYWLLISLASLRALGQLFRTPHHWEKTPHGVEAQAAPTREEEAADTFKPMAGRSARMPA</sequence>
<keyword evidence="2" id="KW-0472">Membrane</keyword>
<evidence type="ECO:0000256" key="2">
    <source>
        <dbReference type="SAM" id="Phobius"/>
    </source>
</evidence>
<keyword evidence="4" id="KW-1185">Reference proteome</keyword>
<gene>
    <name evidence="3" type="ORF">SAMN05428963_12087</name>
</gene>
<proteinExistence type="predicted"/>
<protein>
    <submittedName>
        <fullName evidence="3">Uncharacterized protein</fullName>
    </submittedName>
</protein>
<organism evidence="3 4">
    <name type="scientific">Consotaella salsifontis</name>
    <dbReference type="NCBI Taxonomy" id="1365950"/>
    <lineage>
        <taxon>Bacteria</taxon>
        <taxon>Pseudomonadati</taxon>
        <taxon>Pseudomonadota</taxon>
        <taxon>Alphaproteobacteria</taxon>
        <taxon>Hyphomicrobiales</taxon>
        <taxon>Aurantimonadaceae</taxon>
        <taxon>Consotaella</taxon>
    </lineage>
</organism>
<keyword evidence="2" id="KW-1133">Transmembrane helix</keyword>
<keyword evidence="2" id="KW-0812">Transmembrane</keyword>
<dbReference type="AlphaFoldDB" id="A0A1T4T7H3"/>
<evidence type="ECO:0000313" key="3">
    <source>
        <dbReference type="EMBL" id="SKA36444.1"/>
    </source>
</evidence>
<dbReference type="STRING" id="1365950.SAMN05428963_12087"/>
<accession>A0A1T4T7H3</accession>
<evidence type="ECO:0000256" key="1">
    <source>
        <dbReference type="SAM" id="MobiDB-lite"/>
    </source>
</evidence>
<name>A0A1T4T7H3_9HYPH</name>